<evidence type="ECO:0000313" key="5">
    <source>
        <dbReference type="EMBL" id="CAG8399790.1"/>
    </source>
</evidence>
<keyword evidence="2" id="KW-0040">ANK repeat</keyword>
<evidence type="ECO:0000259" key="4">
    <source>
        <dbReference type="Pfam" id="PF24883"/>
    </source>
</evidence>
<dbReference type="InterPro" id="IPR027417">
    <property type="entry name" value="P-loop_NTPase"/>
</dbReference>
<dbReference type="PROSITE" id="PS50088">
    <property type="entry name" value="ANK_REPEAT"/>
    <property type="match status" value="6"/>
</dbReference>
<comment type="caution">
    <text evidence="5">The sequence shown here is derived from an EMBL/GenBank/DDBJ whole genome shotgun (WGS) entry which is preliminary data.</text>
</comment>
<dbReference type="Pfam" id="PF24809">
    <property type="entry name" value="DUF7708"/>
    <property type="match status" value="1"/>
</dbReference>
<dbReference type="SMART" id="SM00248">
    <property type="entry name" value="ANK"/>
    <property type="match status" value="8"/>
</dbReference>
<feature type="repeat" description="ANK" evidence="2">
    <location>
        <begin position="1064"/>
        <end position="1096"/>
    </location>
</feature>
<name>A0A9W4NN57_9EURO</name>
<evidence type="ECO:0000256" key="1">
    <source>
        <dbReference type="ARBA" id="ARBA00022737"/>
    </source>
</evidence>
<evidence type="ECO:0000256" key="2">
    <source>
        <dbReference type="PROSITE-ProRule" id="PRU00023"/>
    </source>
</evidence>
<dbReference type="PANTHER" id="PTHR10039:SF10">
    <property type="entry name" value="NACHT DOMAIN-CONTAINING PROTEIN"/>
    <property type="match status" value="1"/>
</dbReference>
<organism evidence="5 6">
    <name type="scientific">Penicillium salamii</name>
    <dbReference type="NCBI Taxonomy" id="1612424"/>
    <lineage>
        <taxon>Eukaryota</taxon>
        <taxon>Fungi</taxon>
        <taxon>Dikarya</taxon>
        <taxon>Ascomycota</taxon>
        <taxon>Pezizomycotina</taxon>
        <taxon>Eurotiomycetes</taxon>
        <taxon>Eurotiomycetidae</taxon>
        <taxon>Eurotiales</taxon>
        <taxon>Aspergillaceae</taxon>
        <taxon>Penicillium</taxon>
    </lineage>
</organism>
<feature type="repeat" description="ANK" evidence="2">
    <location>
        <begin position="1161"/>
        <end position="1188"/>
    </location>
</feature>
<dbReference type="Pfam" id="PF12796">
    <property type="entry name" value="Ank_2"/>
    <property type="match status" value="3"/>
</dbReference>
<dbReference type="SUPFAM" id="SSF52540">
    <property type="entry name" value="P-loop containing nucleoside triphosphate hydrolases"/>
    <property type="match status" value="1"/>
</dbReference>
<dbReference type="OrthoDB" id="28053at2759"/>
<dbReference type="InterPro" id="IPR002110">
    <property type="entry name" value="Ankyrin_rpt"/>
</dbReference>
<keyword evidence="1" id="KW-0677">Repeat</keyword>
<feature type="repeat" description="ANK" evidence="2">
    <location>
        <begin position="1097"/>
        <end position="1129"/>
    </location>
</feature>
<dbReference type="AlphaFoldDB" id="A0A9W4NN57"/>
<proteinExistence type="predicted"/>
<sequence>MNSGALSLSGPRQDLDPTEKLREALARFESILTGDQKRKYQTSNAKPDAGSVLRFVDELDNTNNTMKQCVGPRLSTFLGRVQQFTSIVDTFVSANPEIAALVWGGVRVAILAVSNITSYFDKITSLIMEIGKSCPAYQQFGQLYPGCVKLQRALCGYYAIIVALCIKIIEVSRRPLLQQTFSAIIKPFEADFKDFLNDLAKAVRDIEQQISLASKQDAKETKNLLAIESSKNAWARKSAAIFQRDSKKEYAEAHEWRVSKRIRDAERLRIRIRNNLSTIDYMKSCNRAQRQRVKGTAEWLLKEPSFLEWQTHEDTAILWCPGTMGAGKTILMSHVVTHLHKQTPTNEIVAYYFCRADDTASLSARNILGSLARQILDLQIVNALNDTLYDLYDDSKDLDTPELTDFIIDHLQLDTKYYLVIDGLDECEIFEVRKVARSVAQLCSTRAKDFKVLFSGRPELERSLFGAIGPKYRIAVTETKIGSEMDRYIAATLERCLDEEELVLGDQMLKSTIEEALQKGSNGMFLWTRLFIEELCAQGSDNEILEALKHPPRALSEIFDRKLSRVRKKTARNDAFSVLQYCGVMRRPLTTMEYQEALSLSPGQQSLDRGKFPNDMNKVISHCCGLTYVDEEDNTVHYVHHSVKQHLFAMDRQDTEDFNTERLERHIGVLCMTYLDFTDLKSQLKLFEHTANTPIQPVRFGILPLSSSKGITGRIAQKLLLHHPQLQHLRAGELERKAKKVIGEEDSSLLDAELQRRDFHFLEYARTYWINHLADLQPDPHDTTWSLFCRCLEGDDIVAYKPWDSVEETHEDEDEDDVLLEDENDVPPAIKWLSAHGHYSLLLYHVRHHSSLLTKEVEHHIFRSSAIHGHHHLNMYIFQHTSNPSELVDFGLHCAYLDGAGELLDDLIKFVTDVNPRVFQRAGLEQFLRGVLAVAAKGGHVEVVRRILAENVDINARRSAVTDGRTALELAAKGGHVEVVDLLLAANSHVNGVSGFSDRRTALQAAASEGHLNIVERLLAAKASVDGVHSIGSSPLEAAAARGHLDVVERLLAANADADGPGHEFSSPLYAAAAGGHLNVVERLLAANADVDGPGYGSSTPLHAAADKNRLEILERLLAANADVNKMPLAIVAAASRGHLEIVKRLIAANADLGFVSDNWDTRTPLQAAEKGGHRAVIKLLKEAGAEQ</sequence>
<dbReference type="Gene3D" id="1.25.40.20">
    <property type="entry name" value="Ankyrin repeat-containing domain"/>
    <property type="match status" value="1"/>
</dbReference>
<feature type="repeat" description="ANK" evidence="2">
    <location>
        <begin position="1031"/>
        <end position="1063"/>
    </location>
</feature>
<dbReference type="PANTHER" id="PTHR10039">
    <property type="entry name" value="AMELOGENIN"/>
    <property type="match status" value="1"/>
</dbReference>
<dbReference type="Gene3D" id="3.40.50.300">
    <property type="entry name" value="P-loop containing nucleotide triphosphate hydrolases"/>
    <property type="match status" value="1"/>
</dbReference>
<dbReference type="InterPro" id="IPR056125">
    <property type="entry name" value="DUF7708"/>
</dbReference>
<evidence type="ECO:0000313" key="6">
    <source>
        <dbReference type="Proteomes" id="UP001152592"/>
    </source>
</evidence>
<dbReference type="EMBL" id="CAJVPD010000252">
    <property type="protein sequence ID" value="CAG8399790.1"/>
    <property type="molecule type" value="Genomic_DNA"/>
</dbReference>
<dbReference type="Pfam" id="PF24883">
    <property type="entry name" value="NPHP3_N"/>
    <property type="match status" value="1"/>
</dbReference>
<dbReference type="Proteomes" id="UP001152592">
    <property type="component" value="Unassembled WGS sequence"/>
</dbReference>
<feature type="repeat" description="ANK" evidence="2">
    <location>
        <begin position="998"/>
        <end position="1030"/>
    </location>
</feature>
<dbReference type="InterPro" id="IPR036770">
    <property type="entry name" value="Ankyrin_rpt-contain_sf"/>
</dbReference>
<accession>A0A9W4NN57</accession>
<dbReference type="InterPro" id="IPR056884">
    <property type="entry name" value="NPHP3-like_N"/>
</dbReference>
<protein>
    <recommendedName>
        <fullName evidence="7">NACHT domain-containing protein</fullName>
    </recommendedName>
</protein>
<dbReference type="Pfam" id="PF00023">
    <property type="entry name" value="Ank"/>
    <property type="match status" value="1"/>
</dbReference>
<dbReference type="PROSITE" id="PS50297">
    <property type="entry name" value="ANK_REP_REGION"/>
    <property type="match status" value="6"/>
</dbReference>
<feature type="domain" description="Nephrocystin 3-like N-terminal" evidence="4">
    <location>
        <begin position="295"/>
        <end position="457"/>
    </location>
</feature>
<feature type="repeat" description="ANK" evidence="2">
    <location>
        <begin position="963"/>
        <end position="995"/>
    </location>
</feature>
<feature type="domain" description="DUF7708" evidence="3">
    <location>
        <begin position="74"/>
        <end position="216"/>
    </location>
</feature>
<reference evidence="5" key="1">
    <citation type="submission" date="2021-07" db="EMBL/GenBank/DDBJ databases">
        <authorList>
            <person name="Branca A.L. A."/>
        </authorList>
    </citation>
    <scope>NUCLEOTIDE SEQUENCE</scope>
</reference>
<evidence type="ECO:0008006" key="7">
    <source>
        <dbReference type="Google" id="ProtNLM"/>
    </source>
</evidence>
<evidence type="ECO:0000259" key="3">
    <source>
        <dbReference type="Pfam" id="PF24809"/>
    </source>
</evidence>
<gene>
    <name evidence="5" type="ORF">PSALAMII_LOCUS7557</name>
</gene>
<dbReference type="SUPFAM" id="SSF48403">
    <property type="entry name" value="Ankyrin repeat"/>
    <property type="match status" value="1"/>
</dbReference>